<dbReference type="InterPro" id="IPR001303">
    <property type="entry name" value="Aldolase_II/adducin_N"/>
</dbReference>
<dbReference type="Proteomes" id="UP001165120">
    <property type="component" value="Unassembled WGS sequence"/>
</dbReference>
<name>A0A9W6T1R6_CANBO</name>
<evidence type="ECO:0000259" key="1">
    <source>
        <dbReference type="SMART" id="SM01007"/>
    </source>
</evidence>
<accession>A0A9W6T1R6</accession>
<dbReference type="Gene3D" id="3.40.225.10">
    <property type="entry name" value="Class II aldolase/adducin N-terminal domain"/>
    <property type="match status" value="1"/>
</dbReference>
<dbReference type="InterPro" id="IPR051017">
    <property type="entry name" value="Aldolase-II_Adducin_sf"/>
</dbReference>
<sequence length="315" mass="34514">MSESSSTTTFTVPINVVKVSGGTSVEKTKAGRYDTEVKEGCKNLAMGIYEHPYRLPKIEDPYIERDWLLNLMAGAFRVFAKKGFCEGPAGHISVRDPVDPNTFWINPLAVHFSLLTPHHMVHVDEDGTVIGGNRTTVNAAGFKIHSVIHQARPDVNCICHVHSTSGKAFSALGSKLDMLNQDACIFFNNHTVYKDFGGVVLESEEAKHIAEAMGPTNRSIILQNHGLLTVGSNVGEAAYLLCLMDKTCEVQMKVDAVTQNSNRYKRIVIGDVEAGYTYNMTSSPENLYSSFAGDYELEVANSNGALKSMTSYHTV</sequence>
<protein>
    <submittedName>
        <fullName evidence="2">Unnamed protein product</fullName>
    </submittedName>
</protein>
<dbReference type="EMBL" id="BSXN01001289">
    <property type="protein sequence ID" value="GME72481.1"/>
    <property type="molecule type" value="Genomic_DNA"/>
</dbReference>
<dbReference type="AlphaFoldDB" id="A0A9W6T1R6"/>
<dbReference type="SMART" id="SM01007">
    <property type="entry name" value="Aldolase_II"/>
    <property type="match status" value="1"/>
</dbReference>
<evidence type="ECO:0000313" key="2">
    <source>
        <dbReference type="EMBL" id="GME72481.1"/>
    </source>
</evidence>
<proteinExistence type="predicted"/>
<keyword evidence="3" id="KW-1185">Reference proteome</keyword>
<dbReference type="GO" id="GO:0051015">
    <property type="term" value="F:actin filament binding"/>
    <property type="evidence" value="ECO:0007669"/>
    <property type="project" value="TreeGrafter"/>
</dbReference>
<dbReference type="PANTHER" id="PTHR10672:SF25">
    <property type="entry name" value="MEIOTICALLY UP-REGULATED GENE 14 PROTEIN"/>
    <property type="match status" value="1"/>
</dbReference>
<dbReference type="GO" id="GO:0005856">
    <property type="term" value="C:cytoskeleton"/>
    <property type="evidence" value="ECO:0007669"/>
    <property type="project" value="TreeGrafter"/>
</dbReference>
<dbReference type="Pfam" id="PF00596">
    <property type="entry name" value="Aldolase_II"/>
    <property type="match status" value="1"/>
</dbReference>
<feature type="domain" description="Class II aldolase/adducin N-terminal" evidence="1">
    <location>
        <begin position="70"/>
        <end position="252"/>
    </location>
</feature>
<dbReference type="FunFam" id="3.40.225.10:FF:000009">
    <property type="entry name" value="Class II aldolase/adducin N-terminal"/>
    <property type="match status" value="1"/>
</dbReference>
<dbReference type="SUPFAM" id="SSF53639">
    <property type="entry name" value="AraD/HMP-PK domain-like"/>
    <property type="match status" value="1"/>
</dbReference>
<dbReference type="InterPro" id="IPR036409">
    <property type="entry name" value="Aldolase_II/adducin_N_sf"/>
</dbReference>
<gene>
    <name evidence="2" type="ORF">Cboi02_000362500</name>
</gene>
<organism evidence="2 3">
    <name type="scientific">Candida boidinii</name>
    <name type="common">Yeast</name>
    <dbReference type="NCBI Taxonomy" id="5477"/>
    <lineage>
        <taxon>Eukaryota</taxon>
        <taxon>Fungi</taxon>
        <taxon>Dikarya</taxon>
        <taxon>Ascomycota</taxon>
        <taxon>Saccharomycotina</taxon>
        <taxon>Pichiomycetes</taxon>
        <taxon>Pichiales</taxon>
        <taxon>Pichiaceae</taxon>
        <taxon>Ogataea</taxon>
        <taxon>Ogataea/Candida clade</taxon>
    </lineage>
</organism>
<reference evidence="2" key="1">
    <citation type="submission" date="2023-04" db="EMBL/GenBank/DDBJ databases">
        <title>Candida boidinii NBRC 10035.</title>
        <authorList>
            <person name="Ichikawa N."/>
            <person name="Sato H."/>
            <person name="Tonouchi N."/>
        </authorList>
    </citation>
    <scope>NUCLEOTIDE SEQUENCE</scope>
    <source>
        <strain evidence="2">NBRC 10035</strain>
    </source>
</reference>
<dbReference type="PANTHER" id="PTHR10672">
    <property type="entry name" value="ADDUCIN"/>
    <property type="match status" value="1"/>
</dbReference>
<evidence type="ECO:0000313" key="3">
    <source>
        <dbReference type="Proteomes" id="UP001165120"/>
    </source>
</evidence>
<dbReference type="NCBIfam" id="NF004855">
    <property type="entry name" value="PRK06208.1"/>
    <property type="match status" value="1"/>
</dbReference>
<comment type="caution">
    <text evidence="2">The sequence shown here is derived from an EMBL/GenBank/DDBJ whole genome shotgun (WGS) entry which is preliminary data.</text>
</comment>